<evidence type="ECO:0000313" key="1">
    <source>
        <dbReference type="EMBL" id="NYH87361.1"/>
    </source>
</evidence>
<reference evidence="1 4" key="2">
    <citation type="submission" date="2020-07" db="EMBL/GenBank/DDBJ databases">
        <title>Sequencing the genomes of 1000 actinobacteria strains.</title>
        <authorList>
            <person name="Klenk H.-P."/>
        </authorList>
    </citation>
    <scope>NUCLEOTIDE SEQUENCE [LARGE SCALE GENOMIC DNA]</scope>
    <source>
        <strain evidence="1 4">DSM 45117</strain>
    </source>
</reference>
<reference evidence="2 3" key="1">
    <citation type="submission" date="2016-10" db="EMBL/GenBank/DDBJ databases">
        <authorList>
            <person name="de Groot N.N."/>
        </authorList>
    </citation>
    <scope>NUCLEOTIDE SEQUENCE [LARGE SCALE GENOMIC DNA]</scope>
    <source>
        <strain evidence="2 3">CPCC 202808</strain>
    </source>
</reference>
<dbReference type="OrthoDB" id="9787207at2"/>
<keyword evidence="4" id="KW-1185">Reference proteome</keyword>
<protein>
    <recommendedName>
        <fullName evidence="5">Winged helix DNA-binding domain-containing protein</fullName>
    </recommendedName>
</protein>
<dbReference type="PANTHER" id="PTHR30528:SF0">
    <property type="entry name" value="CYTOPLASMIC PROTEIN"/>
    <property type="match status" value="1"/>
</dbReference>
<sequence length="380" mass="42697">MTVHEPTQPHRLSRTEARRIAVRAQLLLKQRPTDLLDLVRHLTMLQLDPTAAIAPNADLVAWSRLGSSYDPGDLVAALEKRQLIELAAMLRPAGDLALYRADMAAWPGSGELRDWQVSRREWVRANDACRRDIIDRLGASGPLTSRELPDTCAVPWSSTGWTNNKNVIKLLDIMVARGEVAIAGRRGRERLWDLASRVYPGDPVVPSAEAARIRDERRLRSLGVARARTAESPTEAWDVGEAGEPAVVEGVNGTWRVDPVYLDEPLSSRAFPGRAALLSPFDRLVHDRRRTLELFDFDYQLEMYKPAAKRRWGYYALPILYGDRLVGKLDATADRKTGLLRVHAIHQDVPFTKTITAAVRREIEDLARWLRMDSVLPLSG</sequence>
<dbReference type="EMBL" id="JACBZA010000001">
    <property type="protein sequence ID" value="NYH87361.1"/>
    <property type="molecule type" value="Genomic_DNA"/>
</dbReference>
<proteinExistence type="predicted"/>
<evidence type="ECO:0008006" key="5">
    <source>
        <dbReference type="Google" id="ProtNLM"/>
    </source>
</evidence>
<name>A0A1I2KDW3_9ACTN</name>
<gene>
    <name evidence="1" type="ORF">FHR37_006212</name>
    <name evidence="2" type="ORF">SAMN05421678_101232</name>
</gene>
<dbReference type="EMBL" id="FOOI01000001">
    <property type="protein sequence ID" value="SFF65154.1"/>
    <property type="molecule type" value="Genomic_DNA"/>
</dbReference>
<evidence type="ECO:0000313" key="4">
    <source>
        <dbReference type="Proteomes" id="UP000533017"/>
    </source>
</evidence>
<dbReference type="RefSeq" id="WP_092880031.1">
    <property type="nucleotide sequence ID" value="NZ_FOOI01000001.1"/>
</dbReference>
<dbReference type="Proteomes" id="UP000533017">
    <property type="component" value="Unassembled WGS sequence"/>
</dbReference>
<accession>A0A1I2KDW3</accession>
<dbReference type="STRING" id="504797.SAMN05421678_101232"/>
<evidence type="ECO:0000313" key="3">
    <source>
        <dbReference type="Proteomes" id="UP000199052"/>
    </source>
</evidence>
<dbReference type="Proteomes" id="UP000199052">
    <property type="component" value="Unassembled WGS sequence"/>
</dbReference>
<dbReference type="Pfam" id="PF06224">
    <property type="entry name" value="AlkZ-like"/>
    <property type="match status" value="1"/>
</dbReference>
<dbReference type="PANTHER" id="PTHR30528">
    <property type="entry name" value="CYTOPLASMIC PROTEIN"/>
    <property type="match status" value="1"/>
</dbReference>
<evidence type="ECO:0000313" key="2">
    <source>
        <dbReference type="EMBL" id="SFF65154.1"/>
    </source>
</evidence>
<organism evidence="2 3">
    <name type="scientific">Actinopolymorpha cephalotaxi</name>
    <dbReference type="NCBI Taxonomy" id="504797"/>
    <lineage>
        <taxon>Bacteria</taxon>
        <taxon>Bacillati</taxon>
        <taxon>Actinomycetota</taxon>
        <taxon>Actinomycetes</taxon>
        <taxon>Propionibacteriales</taxon>
        <taxon>Actinopolymorphaceae</taxon>
        <taxon>Actinopolymorpha</taxon>
    </lineage>
</organism>
<dbReference type="AlphaFoldDB" id="A0A1I2KDW3"/>
<dbReference type="InterPro" id="IPR009351">
    <property type="entry name" value="AlkZ-like"/>
</dbReference>